<reference evidence="4" key="1">
    <citation type="submission" date="2018-11" db="EMBL/GenBank/DDBJ databases">
        <title>Complete genome sequence of Paenibacillus sp. ML311-T8.</title>
        <authorList>
            <person name="Nam Y.-D."/>
            <person name="Kang J."/>
            <person name="Chung W.-H."/>
            <person name="Park Y.S."/>
        </authorList>
    </citation>
    <scope>NUCLEOTIDE SEQUENCE [LARGE SCALE GENOMIC DNA]</scope>
    <source>
        <strain evidence="4">ML311-T8</strain>
    </source>
</reference>
<dbReference type="OrthoDB" id="7869153at2"/>
<dbReference type="SUPFAM" id="SSF56059">
    <property type="entry name" value="Glutathione synthetase ATP-binding domain-like"/>
    <property type="match status" value="1"/>
</dbReference>
<dbReference type="AlphaFoldDB" id="A0A6B8RJ79"/>
<name>A0A6B8RJ79_9BACL</name>
<dbReference type="EMBL" id="CP034235">
    <property type="protein sequence ID" value="QGQ96521.1"/>
    <property type="molecule type" value="Genomic_DNA"/>
</dbReference>
<gene>
    <name evidence="3" type="ORF">EHS13_17325</name>
</gene>
<keyword evidence="1" id="KW-0547">Nucleotide-binding</keyword>
<proteinExistence type="predicted"/>
<dbReference type="GO" id="GO:0046872">
    <property type="term" value="F:metal ion binding"/>
    <property type="evidence" value="ECO:0007669"/>
    <property type="project" value="InterPro"/>
</dbReference>
<accession>A0A6B8RJ79</accession>
<dbReference type="Pfam" id="PF14398">
    <property type="entry name" value="ATPgrasp_YheCD"/>
    <property type="match status" value="1"/>
</dbReference>
<keyword evidence="1" id="KW-0067">ATP-binding</keyword>
<dbReference type="PROSITE" id="PS50975">
    <property type="entry name" value="ATP_GRASP"/>
    <property type="match status" value="1"/>
</dbReference>
<dbReference type="Gene3D" id="3.30.470.20">
    <property type="entry name" value="ATP-grasp fold, B domain"/>
    <property type="match status" value="1"/>
</dbReference>
<organism evidence="3 4">
    <name type="scientific">Paenibacillus psychroresistens</name>
    <dbReference type="NCBI Taxonomy" id="1778678"/>
    <lineage>
        <taxon>Bacteria</taxon>
        <taxon>Bacillati</taxon>
        <taxon>Bacillota</taxon>
        <taxon>Bacilli</taxon>
        <taxon>Bacillales</taxon>
        <taxon>Paenibacillaceae</taxon>
        <taxon>Paenibacillus</taxon>
    </lineage>
</organism>
<evidence type="ECO:0000313" key="3">
    <source>
        <dbReference type="EMBL" id="QGQ96521.1"/>
    </source>
</evidence>
<dbReference type="InterPro" id="IPR011761">
    <property type="entry name" value="ATP-grasp"/>
</dbReference>
<evidence type="ECO:0000313" key="4">
    <source>
        <dbReference type="Proteomes" id="UP000426246"/>
    </source>
</evidence>
<feature type="domain" description="ATP-grasp" evidence="2">
    <location>
        <begin position="13"/>
        <end position="241"/>
    </location>
</feature>
<evidence type="ECO:0000259" key="2">
    <source>
        <dbReference type="PROSITE" id="PS50975"/>
    </source>
</evidence>
<dbReference type="KEGG" id="ppsc:EHS13_17325"/>
<dbReference type="InterPro" id="IPR026838">
    <property type="entry name" value="YheC/D"/>
</dbReference>
<protein>
    <submittedName>
        <fullName evidence="3">YheC/YheD family protein</fullName>
    </submittedName>
</protein>
<evidence type="ECO:0000256" key="1">
    <source>
        <dbReference type="PROSITE-ProRule" id="PRU00409"/>
    </source>
</evidence>
<dbReference type="Proteomes" id="UP000426246">
    <property type="component" value="Chromosome"/>
</dbReference>
<dbReference type="RefSeq" id="WP_155701592.1">
    <property type="nucleotide sequence ID" value="NZ_CP034235.1"/>
</dbReference>
<keyword evidence="4" id="KW-1185">Reference proteome</keyword>
<sequence length="250" mass="29378">MPGKWGLHTFYSKDRKIRRLLPKTKVLSKASLRKLIKRYGSVYIKPNMEHMGKGIMKAVKTSKKYKLVRVNKGKHKFSNVQKLIRKVKKITRNKPYIIQKTIPLAHYRGRSYDIRVMMMRNKQDKWTYIGMLAKVMGPSSIISNIRRGGGYAITVGQALKKSVAPAARKRKKLKRKLIKTSYRICKRFNRYKYSSQIGIDYAVDKRGRLWLIEVNFDFPSHGLFARLPDKSIYRLIKRTRAKYLKAKGRR</sequence>
<dbReference type="GO" id="GO:0005524">
    <property type="term" value="F:ATP binding"/>
    <property type="evidence" value="ECO:0007669"/>
    <property type="project" value="UniProtKB-UniRule"/>
</dbReference>